<dbReference type="InterPro" id="IPR002523">
    <property type="entry name" value="MgTranspt_CorA/ZnTranspt_ZntB"/>
</dbReference>
<dbReference type="GO" id="GO:0016020">
    <property type="term" value="C:membrane"/>
    <property type="evidence" value="ECO:0007669"/>
    <property type="project" value="UniProtKB-SubCell"/>
</dbReference>
<evidence type="ECO:0000313" key="7">
    <source>
        <dbReference type="EMBL" id="MBB1124579.1"/>
    </source>
</evidence>
<evidence type="ECO:0000256" key="3">
    <source>
        <dbReference type="ARBA" id="ARBA00022692"/>
    </source>
</evidence>
<name>A0A839HC26_9LACO</name>
<evidence type="ECO:0000256" key="2">
    <source>
        <dbReference type="ARBA" id="ARBA00009765"/>
    </source>
</evidence>
<dbReference type="InterPro" id="IPR045863">
    <property type="entry name" value="CorA_TM1_TM2"/>
</dbReference>
<feature type="transmembrane region" description="Helical" evidence="6">
    <location>
        <begin position="249"/>
        <end position="269"/>
    </location>
</feature>
<dbReference type="Gene3D" id="1.20.58.340">
    <property type="entry name" value="Magnesium transport protein CorA, transmembrane region"/>
    <property type="match status" value="2"/>
</dbReference>
<dbReference type="AlphaFoldDB" id="A0A839HC26"/>
<comment type="similarity">
    <text evidence="2">Belongs to the CorA metal ion transporter (MIT) (TC 1.A.35) family.</text>
</comment>
<keyword evidence="3 6" id="KW-0812">Transmembrane</keyword>
<sequence>MINKYILTPAGAKKHQGVLTNAELVTLVKPSDHEIKQVCQSFDLSPFTFQYRSSPEEVSRFHRTTSDVLTNPAILVIYDFIPAFKKIENQLSPSLIVFDNHHLIICSDSQDTIQQVLAKFPTTLAGILIDYLIACQHVLMTTLKSYKKEIDELDQKARVGFSNDSLRALTTLTRRLVFFEHTMNDQATTITAFLEDKHCEYFPIEKRLELEVQQRRLTKTIHIFRDLLASISDLFTAMMDNHLNNLMQFLDSAGLIIAIAALVTGFMGMNVGGMPWKNDLYGFWLILGIALIFALSAAIFLRRKKYTK</sequence>
<dbReference type="PANTHER" id="PTHR47891">
    <property type="entry name" value="TRANSPORTER-RELATED"/>
    <property type="match status" value="1"/>
</dbReference>
<evidence type="ECO:0000256" key="6">
    <source>
        <dbReference type="SAM" id="Phobius"/>
    </source>
</evidence>
<dbReference type="SUPFAM" id="SSF144083">
    <property type="entry name" value="Magnesium transport protein CorA, transmembrane region"/>
    <property type="match status" value="1"/>
</dbReference>
<dbReference type="InterPro" id="IPR047199">
    <property type="entry name" value="CorA-like"/>
</dbReference>
<reference evidence="7 8" key="1">
    <citation type="submission" date="2020-07" db="EMBL/GenBank/DDBJ databases">
        <title>Description of Limosilactobacillus balticus sp. nov., Limosilactobacillus agrestis sp. nov., Limosilactobacillus albertensis sp. nov., Limosilactobacillus rudii sp. nov., Limosilactobacillus fastidiosus sp. nov., five novel Limosilactobacillus species isolated from the vertebrate gastrointestinal tract, and proposal of 6 subspecies of Limosilactobacillus reuteri adapted to the gastrointestinal tract of specific vertebrate hosts.</title>
        <authorList>
            <person name="Li F."/>
            <person name="Cheng C."/>
            <person name="Zheng J."/>
            <person name="Quevedo R.M."/>
            <person name="Li J."/>
            <person name="Roos S."/>
            <person name="Gaenzle M.G."/>
            <person name="Walter J."/>
        </authorList>
    </citation>
    <scope>NUCLEOTIDE SEQUENCE [LARGE SCALE GENOMIC DNA]</scope>
    <source>
        <strain evidence="7 8">Lr3000</strain>
    </source>
</reference>
<dbReference type="RefSeq" id="WP_182603430.1">
    <property type="nucleotide sequence ID" value="NZ_JACIVD010000077.1"/>
</dbReference>
<dbReference type="SUPFAM" id="SSF143865">
    <property type="entry name" value="CorA soluble domain-like"/>
    <property type="match status" value="1"/>
</dbReference>
<feature type="transmembrane region" description="Helical" evidence="6">
    <location>
        <begin position="281"/>
        <end position="301"/>
    </location>
</feature>
<keyword evidence="4 6" id="KW-1133">Transmembrane helix</keyword>
<evidence type="ECO:0000256" key="1">
    <source>
        <dbReference type="ARBA" id="ARBA00004141"/>
    </source>
</evidence>
<dbReference type="Proteomes" id="UP000547628">
    <property type="component" value="Unassembled WGS sequence"/>
</dbReference>
<gene>
    <name evidence="7" type="ORF">H5S41_11620</name>
</gene>
<accession>A0A839HC26</accession>
<dbReference type="Pfam" id="PF01544">
    <property type="entry name" value="CorA"/>
    <property type="match status" value="1"/>
</dbReference>
<evidence type="ECO:0000256" key="5">
    <source>
        <dbReference type="ARBA" id="ARBA00023136"/>
    </source>
</evidence>
<dbReference type="GO" id="GO:0046873">
    <property type="term" value="F:metal ion transmembrane transporter activity"/>
    <property type="evidence" value="ECO:0007669"/>
    <property type="project" value="InterPro"/>
</dbReference>
<comment type="subcellular location">
    <subcellularLocation>
        <location evidence="1">Membrane</location>
        <topology evidence="1">Multi-pass membrane protein</topology>
    </subcellularLocation>
</comment>
<comment type="caution">
    <text evidence="7">The sequence shown here is derived from an EMBL/GenBank/DDBJ whole genome shotgun (WGS) entry which is preliminary data.</text>
</comment>
<protein>
    <submittedName>
        <fullName evidence="7">Magnesium transporter CorA family protein</fullName>
    </submittedName>
</protein>
<evidence type="ECO:0000313" key="8">
    <source>
        <dbReference type="Proteomes" id="UP000547628"/>
    </source>
</evidence>
<proteinExistence type="inferred from homology"/>
<dbReference type="PANTHER" id="PTHR47891:SF1">
    <property type="entry name" value="CORA-MAGNESIUM AND COBALT TRANSPORTER"/>
    <property type="match status" value="1"/>
</dbReference>
<dbReference type="EMBL" id="JACIVD010000077">
    <property type="protein sequence ID" value="MBB1124579.1"/>
    <property type="molecule type" value="Genomic_DNA"/>
</dbReference>
<dbReference type="InterPro" id="IPR045861">
    <property type="entry name" value="CorA_cytoplasmic_dom"/>
</dbReference>
<keyword evidence="5 6" id="KW-0472">Membrane</keyword>
<organism evidence="7 8">
    <name type="scientific">Limosilactobacillus albertensis</name>
    <dbReference type="NCBI Taxonomy" id="2759752"/>
    <lineage>
        <taxon>Bacteria</taxon>
        <taxon>Bacillati</taxon>
        <taxon>Bacillota</taxon>
        <taxon>Bacilli</taxon>
        <taxon>Lactobacillales</taxon>
        <taxon>Lactobacillaceae</taxon>
        <taxon>Limosilactobacillus</taxon>
    </lineage>
</organism>
<dbReference type="CDD" id="cd12827">
    <property type="entry name" value="EcCorA_ZntB-like_u2"/>
    <property type="match status" value="1"/>
</dbReference>
<evidence type="ECO:0000256" key="4">
    <source>
        <dbReference type="ARBA" id="ARBA00022989"/>
    </source>
</evidence>